<evidence type="ECO:0000313" key="2">
    <source>
        <dbReference type="EMBL" id="ETW38293.1"/>
    </source>
</evidence>
<dbReference type="AlphaFoldDB" id="A0A024WCI1"/>
<name>A0A024WCI1_PLAFA</name>
<proteinExistence type="predicted"/>
<feature type="region of interest" description="Disordered" evidence="1">
    <location>
        <begin position="133"/>
        <end position="154"/>
    </location>
</feature>
<reference evidence="2 3" key="2">
    <citation type="submission" date="2013-02" db="EMBL/GenBank/DDBJ databases">
        <title>The Genome Sequence of Plasmodium falciparum Tanzania (2000708).</title>
        <authorList>
            <consortium name="The Broad Institute Genome Sequencing Platform"/>
            <consortium name="The Broad Institute Genome Sequencing Center for Infectious Disease"/>
            <person name="Neafsey D."/>
            <person name="Cheeseman I."/>
            <person name="Volkman S."/>
            <person name="Adams J."/>
            <person name="Walker B."/>
            <person name="Young S.K."/>
            <person name="Zeng Q."/>
            <person name="Gargeya S."/>
            <person name="Fitzgerald M."/>
            <person name="Haas B."/>
            <person name="Abouelleil A."/>
            <person name="Alvarado L."/>
            <person name="Arachchi H.M."/>
            <person name="Berlin A.M."/>
            <person name="Chapman S.B."/>
            <person name="Dewar J."/>
            <person name="Goldberg J."/>
            <person name="Griggs A."/>
            <person name="Gujja S."/>
            <person name="Hansen M."/>
            <person name="Howarth C."/>
            <person name="Imamovic A."/>
            <person name="Larimer J."/>
            <person name="McCowan C."/>
            <person name="Murphy C."/>
            <person name="Neiman D."/>
            <person name="Pearson M."/>
            <person name="Priest M."/>
            <person name="Roberts A."/>
            <person name="Saif S."/>
            <person name="Shea T."/>
            <person name="Sisk P."/>
            <person name="Sykes S."/>
            <person name="Wortman J."/>
            <person name="Nusbaum C."/>
            <person name="Birren B."/>
        </authorList>
    </citation>
    <scope>NUCLEOTIDE SEQUENCE [LARGE SCALE GENOMIC DNA]</scope>
    <source>
        <strain evidence="3">Tanzania (2000708)</strain>
    </source>
</reference>
<protein>
    <submittedName>
        <fullName evidence="2">Uncharacterized protein</fullName>
    </submittedName>
</protein>
<accession>A0A024WCI1</accession>
<organism evidence="2 3">
    <name type="scientific">Plasmodium falciparum Tanzania</name>
    <name type="common">2000708</name>
    <dbReference type="NCBI Taxonomy" id="1036725"/>
    <lineage>
        <taxon>Eukaryota</taxon>
        <taxon>Sar</taxon>
        <taxon>Alveolata</taxon>
        <taxon>Apicomplexa</taxon>
        <taxon>Aconoidasida</taxon>
        <taxon>Haemosporida</taxon>
        <taxon>Plasmodiidae</taxon>
        <taxon>Plasmodium</taxon>
        <taxon>Plasmodium (Laverania)</taxon>
    </lineage>
</organism>
<dbReference type="EMBL" id="KI926313">
    <property type="protein sequence ID" value="ETW38293.1"/>
    <property type="molecule type" value="Genomic_DNA"/>
</dbReference>
<dbReference type="OrthoDB" id="360041at2759"/>
<dbReference type="eggNOG" id="ENOG502SFWV">
    <property type="taxonomic scope" value="Eukaryota"/>
</dbReference>
<feature type="compositionally biased region" description="Basic and acidic residues" evidence="1">
    <location>
        <begin position="133"/>
        <end position="149"/>
    </location>
</feature>
<gene>
    <name evidence="2" type="ORF">PFTANZ_01025</name>
</gene>
<dbReference type="Proteomes" id="UP000030708">
    <property type="component" value="Unassembled WGS sequence"/>
</dbReference>
<sequence>MVPKELKGVYKIILRTICDIHNNTKEKERTEEDSIFTYINKDRDYVTQVGNSPSINIYERTYKADSKYLYKQFENVNEVNLQLLKNVKSIDEKEKLINKKVMEKVKEDIKRFQECDEIMDIKGRIIKPNTDLKHKVKEDSSKKNTNTHDDMDEEEKNEVIKKLYMIEKKTEKYLEENIYFVIQSWLPDIRIDDTLILIDNIEKSYNEFDMSKYYDQFNEAKKKDFYYDLSNFEIENIPQNINDDTEIECEHINSYNNTYNKLNNYNLKKYSYTYTTNENADTKFNKNEPMPPIVLINTKKNLMVQQWESKNFKNRHKRNKSHEFTRIQRAFRPFSYVDLSNITCIYKNNFLQLKMKLSHRKYKNDIYPFFIPINNAKEDLIDFNGYKRSGDYAWSFFWHHFNYDKDTDYNFLNRNIKLNITETKFEDVNKKKAKKIMKKILEQTKGKKR</sequence>
<evidence type="ECO:0000313" key="3">
    <source>
        <dbReference type="Proteomes" id="UP000030708"/>
    </source>
</evidence>
<evidence type="ECO:0000256" key="1">
    <source>
        <dbReference type="SAM" id="MobiDB-lite"/>
    </source>
</evidence>
<reference evidence="2 3" key="1">
    <citation type="submission" date="2013-02" db="EMBL/GenBank/DDBJ databases">
        <title>The Genome Annotation of Plasmodium falciparum Tanzania (2000708).</title>
        <authorList>
            <consortium name="The Broad Institute Genome Sequencing Platform"/>
            <consortium name="The Broad Institute Genome Sequencing Center for Infectious Disease"/>
            <person name="Neafsey D."/>
            <person name="Hoffman S."/>
            <person name="Volkman S."/>
            <person name="Rosenthal P."/>
            <person name="Walker B."/>
            <person name="Young S.K."/>
            <person name="Zeng Q."/>
            <person name="Gargeya S."/>
            <person name="Fitzgerald M."/>
            <person name="Haas B."/>
            <person name="Abouelleil A."/>
            <person name="Allen A.W."/>
            <person name="Alvarado L."/>
            <person name="Arachchi H.M."/>
            <person name="Berlin A.M."/>
            <person name="Chapman S.B."/>
            <person name="Gainer-Dewar J."/>
            <person name="Goldberg J."/>
            <person name="Griggs A."/>
            <person name="Gujja S."/>
            <person name="Hansen M."/>
            <person name="Howarth C."/>
            <person name="Imamovic A."/>
            <person name="Ireland A."/>
            <person name="Larimer J."/>
            <person name="McCowan C."/>
            <person name="Murphy C."/>
            <person name="Pearson M."/>
            <person name="Poon T.W."/>
            <person name="Priest M."/>
            <person name="Roberts A."/>
            <person name="Saif S."/>
            <person name="Shea T."/>
            <person name="Sisk P."/>
            <person name="Sykes S."/>
            <person name="Wortman J."/>
            <person name="Nusbaum C."/>
            <person name="Birren B."/>
        </authorList>
    </citation>
    <scope>NUCLEOTIDE SEQUENCE [LARGE SCALE GENOMIC DNA]</scope>
    <source>
        <strain evidence="3">Tanzania (2000708)</strain>
    </source>
</reference>